<sequence length="375" mass="41803">MEIWRIVLYLILVVFFLLMNAFFVVAEFSAVRVRKSQIEIALEEGKKGAKAAFEIVSNVNAYLSACQLGITLASLALGWLGEPVFAAIIRPIFVVFNMPEPLISAVAIAIGYFLMTTLHVVVGELIPKSLAIFSTESYALHTAPILAVFYRVTYPIMWLFNTITNWVVKLFGHDPSDEHDVYTGDEIKLLIDESTESGLIDPEQNEYVDNVLDLGGKDAEAIMTPRTDVVFLDINDTAEENLAIIHRYSYTRYPVCDGDADHIVGFVHLKDLLDLDKEKPMYEWPIREMIAVPETCSISKLIQELTEERTEICAVVDEHGGTAGIATMSDVLEQIVGKIEDEYRHKDEDAVKTQADGSILLDGKMPIGDLVELLG</sequence>
<keyword evidence="7" id="KW-0129">CBS domain</keyword>
<dbReference type="PROSITE" id="PS51846">
    <property type="entry name" value="CNNM"/>
    <property type="match status" value="1"/>
</dbReference>
<evidence type="ECO:0000256" key="5">
    <source>
        <dbReference type="ARBA" id="ARBA00022989"/>
    </source>
</evidence>
<name>A0AA43U9W6_9ACTN</name>
<evidence type="ECO:0000256" key="6">
    <source>
        <dbReference type="ARBA" id="ARBA00023136"/>
    </source>
</evidence>
<dbReference type="Gene3D" id="3.10.580.10">
    <property type="entry name" value="CBS-domain"/>
    <property type="match status" value="1"/>
</dbReference>
<evidence type="ECO:0000313" key="12">
    <source>
        <dbReference type="EMBL" id="MDO4842880.1"/>
    </source>
</evidence>
<dbReference type="CDD" id="cd04590">
    <property type="entry name" value="CBS_pair_CorC_HlyC_assoc"/>
    <property type="match status" value="1"/>
</dbReference>
<dbReference type="SUPFAM" id="SSF54631">
    <property type="entry name" value="CBS-domain pair"/>
    <property type="match status" value="1"/>
</dbReference>
<evidence type="ECO:0000256" key="1">
    <source>
        <dbReference type="ARBA" id="ARBA00004651"/>
    </source>
</evidence>
<evidence type="ECO:0000259" key="10">
    <source>
        <dbReference type="PROSITE" id="PS51371"/>
    </source>
</evidence>
<evidence type="ECO:0000259" key="11">
    <source>
        <dbReference type="PROSITE" id="PS51846"/>
    </source>
</evidence>
<evidence type="ECO:0000256" key="3">
    <source>
        <dbReference type="ARBA" id="ARBA00022692"/>
    </source>
</evidence>
<evidence type="ECO:0000256" key="8">
    <source>
        <dbReference type="PROSITE-ProRule" id="PRU01193"/>
    </source>
</evidence>
<comment type="subcellular location">
    <subcellularLocation>
        <location evidence="1">Cell membrane</location>
        <topology evidence="1">Multi-pass membrane protein</topology>
    </subcellularLocation>
</comment>
<dbReference type="InterPro" id="IPR051676">
    <property type="entry name" value="UPF0053_domain"/>
</dbReference>
<dbReference type="PROSITE" id="PS51371">
    <property type="entry name" value="CBS"/>
    <property type="match status" value="2"/>
</dbReference>
<evidence type="ECO:0000256" key="9">
    <source>
        <dbReference type="SAM" id="Phobius"/>
    </source>
</evidence>
<keyword evidence="3 8" id="KW-0812">Transmembrane</keyword>
<dbReference type="Proteomes" id="UP001168575">
    <property type="component" value="Unassembled WGS sequence"/>
</dbReference>
<evidence type="ECO:0000256" key="7">
    <source>
        <dbReference type="PROSITE-ProRule" id="PRU00703"/>
    </source>
</evidence>
<keyword evidence="6 8" id="KW-0472">Membrane</keyword>
<feature type="non-terminal residue" evidence="12">
    <location>
        <position position="375"/>
    </location>
</feature>
<dbReference type="InterPro" id="IPR046342">
    <property type="entry name" value="CBS_dom_sf"/>
</dbReference>
<dbReference type="AlphaFoldDB" id="A0AA43U9W6"/>
<dbReference type="EMBL" id="JAUMVS010000353">
    <property type="protein sequence ID" value="MDO4842880.1"/>
    <property type="molecule type" value="Genomic_DNA"/>
</dbReference>
<keyword evidence="5 8" id="KW-1133">Transmembrane helix</keyword>
<keyword evidence="4" id="KW-0677">Repeat</keyword>
<feature type="transmembrane region" description="Helical" evidence="9">
    <location>
        <begin position="138"/>
        <end position="160"/>
    </location>
</feature>
<dbReference type="PANTHER" id="PTHR43099">
    <property type="entry name" value="UPF0053 PROTEIN YRKA"/>
    <property type="match status" value="1"/>
</dbReference>
<feature type="domain" description="CNNM transmembrane" evidence="11">
    <location>
        <begin position="2"/>
        <end position="204"/>
    </location>
</feature>
<gene>
    <name evidence="12" type="ORF">Q3982_09415</name>
</gene>
<accession>A0AA43U9W6</accession>
<dbReference type="PANTHER" id="PTHR43099:SF5">
    <property type="entry name" value="HLYC_CORC FAMILY TRANSPORTER"/>
    <property type="match status" value="1"/>
</dbReference>
<evidence type="ECO:0000313" key="13">
    <source>
        <dbReference type="Proteomes" id="UP001168575"/>
    </source>
</evidence>
<proteinExistence type="predicted"/>
<dbReference type="Pfam" id="PF01595">
    <property type="entry name" value="CNNM"/>
    <property type="match status" value="1"/>
</dbReference>
<evidence type="ECO:0000256" key="2">
    <source>
        <dbReference type="ARBA" id="ARBA00022475"/>
    </source>
</evidence>
<feature type="domain" description="CBS" evidence="10">
    <location>
        <begin position="223"/>
        <end position="283"/>
    </location>
</feature>
<evidence type="ECO:0000256" key="4">
    <source>
        <dbReference type="ARBA" id="ARBA00022737"/>
    </source>
</evidence>
<protein>
    <submittedName>
        <fullName evidence="12">Hemolysin family protein</fullName>
    </submittedName>
</protein>
<dbReference type="GO" id="GO:0005886">
    <property type="term" value="C:plasma membrane"/>
    <property type="evidence" value="ECO:0007669"/>
    <property type="project" value="UniProtKB-SubCell"/>
</dbReference>
<feature type="domain" description="CBS" evidence="10">
    <location>
        <begin position="285"/>
        <end position="342"/>
    </location>
</feature>
<dbReference type="Pfam" id="PF00571">
    <property type="entry name" value="CBS"/>
    <property type="match status" value="2"/>
</dbReference>
<reference evidence="12" key="1">
    <citation type="submission" date="2023-07" db="EMBL/GenBank/DDBJ databases">
        <title>Between Cages and Wild: Unraveling the Impact of Captivity on Animal Microbiomes and Antimicrobial Resistance.</title>
        <authorList>
            <person name="Schmartz G.P."/>
            <person name="Rehner J."/>
            <person name="Schuff M.J."/>
            <person name="Becker S.L."/>
            <person name="Kravczyk M."/>
            <person name="Gurevich A."/>
            <person name="Francke R."/>
            <person name="Mueller R."/>
            <person name="Keller V."/>
            <person name="Keller A."/>
        </authorList>
    </citation>
    <scope>NUCLEOTIDE SEQUENCE</scope>
    <source>
        <strain evidence="12">S12M_St_49</strain>
    </source>
</reference>
<dbReference type="InterPro" id="IPR002550">
    <property type="entry name" value="CNNM"/>
</dbReference>
<feature type="transmembrane region" description="Helical" evidence="9">
    <location>
        <begin position="6"/>
        <end position="26"/>
    </location>
</feature>
<keyword evidence="2" id="KW-1003">Cell membrane</keyword>
<organism evidence="12 13">
    <name type="scientific">Phoenicibacter congonensis</name>
    <dbReference type="NCBI Taxonomy" id="1944646"/>
    <lineage>
        <taxon>Bacteria</taxon>
        <taxon>Bacillati</taxon>
        <taxon>Actinomycetota</taxon>
        <taxon>Coriobacteriia</taxon>
        <taxon>Eggerthellales</taxon>
        <taxon>Eggerthellaceae</taxon>
        <taxon>Phoenicibacter</taxon>
    </lineage>
</organism>
<comment type="caution">
    <text evidence="12">The sequence shown here is derived from an EMBL/GenBank/DDBJ whole genome shotgun (WGS) entry which is preliminary data.</text>
</comment>
<dbReference type="InterPro" id="IPR000644">
    <property type="entry name" value="CBS_dom"/>
</dbReference>
<feature type="transmembrane region" description="Helical" evidence="9">
    <location>
        <begin position="101"/>
        <end position="126"/>
    </location>
</feature>
<keyword evidence="13" id="KW-1185">Reference proteome</keyword>
<dbReference type="InterPro" id="IPR044751">
    <property type="entry name" value="Ion_transp-like_CBS"/>
</dbReference>